<dbReference type="InterPro" id="IPR002156">
    <property type="entry name" value="RNaseH_domain"/>
</dbReference>
<dbReference type="EC" id="3.1.26.4" evidence="3"/>
<dbReference type="EMBL" id="MK072412">
    <property type="protein sequence ID" value="AYV84608.1"/>
    <property type="molecule type" value="Genomic_DNA"/>
</dbReference>
<comment type="catalytic activity">
    <reaction evidence="1">
        <text>Endonucleolytic cleavage to 5'-phosphomonoester.</text>
        <dbReference type="EC" id="3.1.26.4"/>
    </reaction>
</comment>
<dbReference type="Gene3D" id="3.30.420.10">
    <property type="entry name" value="Ribonuclease H-like superfamily/Ribonuclease H"/>
    <property type="match status" value="1"/>
</dbReference>
<dbReference type="InterPro" id="IPR050092">
    <property type="entry name" value="RNase_H"/>
</dbReference>
<evidence type="ECO:0000256" key="7">
    <source>
        <dbReference type="ARBA" id="ARBA00022801"/>
    </source>
</evidence>
<dbReference type="PROSITE" id="PS50879">
    <property type="entry name" value="RNASE_H_1"/>
    <property type="match status" value="1"/>
</dbReference>
<feature type="domain" description="RNase H type-1" evidence="8">
    <location>
        <begin position="6"/>
        <end position="162"/>
    </location>
</feature>
<dbReference type="CDD" id="cd09280">
    <property type="entry name" value="RNase_HI_eukaryote_like"/>
    <property type="match status" value="1"/>
</dbReference>
<keyword evidence="5" id="KW-0479">Metal-binding</keyword>
<comment type="similarity">
    <text evidence="2">Belongs to the RNase H family.</text>
</comment>
<dbReference type="GO" id="GO:0004523">
    <property type="term" value="F:RNA-DNA hybrid ribonuclease activity"/>
    <property type="evidence" value="ECO:0007669"/>
    <property type="project" value="UniProtKB-EC"/>
</dbReference>
<organism evidence="9">
    <name type="scientific">Hyperionvirus sp</name>
    <dbReference type="NCBI Taxonomy" id="2487770"/>
    <lineage>
        <taxon>Viruses</taxon>
        <taxon>Varidnaviria</taxon>
        <taxon>Bamfordvirae</taxon>
        <taxon>Nucleocytoviricota</taxon>
        <taxon>Megaviricetes</taxon>
        <taxon>Imitervirales</taxon>
        <taxon>Mimiviridae</taxon>
        <taxon>Klosneuvirinae</taxon>
    </lineage>
</organism>
<evidence type="ECO:0000313" key="9">
    <source>
        <dbReference type="EMBL" id="AYV84608.1"/>
    </source>
</evidence>
<dbReference type="GO" id="GO:0043137">
    <property type="term" value="P:DNA replication, removal of RNA primer"/>
    <property type="evidence" value="ECO:0007669"/>
    <property type="project" value="TreeGrafter"/>
</dbReference>
<evidence type="ECO:0000256" key="2">
    <source>
        <dbReference type="ARBA" id="ARBA00005300"/>
    </source>
</evidence>
<gene>
    <name evidence="9" type="ORF">Hyperionvirus30_24</name>
</gene>
<accession>A0A3G5ABJ2</accession>
<keyword evidence="6" id="KW-0255">Endonuclease</keyword>
<keyword evidence="7" id="KW-0378">Hydrolase</keyword>
<evidence type="ECO:0000256" key="4">
    <source>
        <dbReference type="ARBA" id="ARBA00022722"/>
    </source>
</evidence>
<sequence>MGEKKVVGEISVFTDGSFMKHGGDESDLAGYGIYFPNKELPDISRPFRRGKKTNQRAELFAIYVALVVIKKNLEYNKIKIYTDSEYSIKAVTLWVKQWRRNNWKTSQGKDVLNQDIIQPIDQILDQQREKVIFIHVRAHTGFNDEISICNSVADKLAHDGALRGERKKLKI</sequence>
<reference evidence="9" key="1">
    <citation type="submission" date="2018-10" db="EMBL/GenBank/DDBJ databases">
        <title>Hidden diversity of soil giant viruses.</title>
        <authorList>
            <person name="Schulz F."/>
            <person name="Alteio L."/>
            <person name="Goudeau D."/>
            <person name="Ryan E.M."/>
            <person name="Malmstrom R.R."/>
            <person name="Blanchard J."/>
            <person name="Woyke T."/>
        </authorList>
    </citation>
    <scope>NUCLEOTIDE SEQUENCE</scope>
    <source>
        <strain evidence="9">HYV1</strain>
    </source>
</reference>
<dbReference type="GO" id="GO:0046872">
    <property type="term" value="F:metal ion binding"/>
    <property type="evidence" value="ECO:0007669"/>
    <property type="project" value="UniProtKB-KW"/>
</dbReference>
<name>A0A3G5ABJ2_9VIRU</name>
<dbReference type="InterPro" id="IPR012337">
    <property type="entry name" value="RNaseH-like_sf"/>
</dbReference>
<dbReference type="GO" id="GO:0003676">
    <property type="term" value="F:nucleic acid binding"/>
    <property type="evidence" value="ECO:0007669"/>
    <property type="project" value="InterPro"/>
</dbReference>
<evidence type="ECO:0000259" key="8">
    <source>
        <dbReference type="PROSITE" id="PS50879"/>
    </source>
</evidence>
<dbReference type="SUPFAM" id="SSF53098">
    <property type="entry name" value="Ribonuclease H-like"/>
    <property type="match status" value="1"/>
</dbReference>
<evidence type="ECO:0000256" key="1">
    <source>
        <dbReference type="ARBA" id="ARBA00000077"/>
    </source>
</evidence>
<dbReference type="PANTHER" id="PTHR10642">
    <property type="entry name" value="RIBONUCLEASE H1"/>
    <property type="match status" value="1"/>
</dbReference>
<proteinExistence type="inferred from homology"/>
<keyword evidence="4" id="KW-0540">Nuclease</keyword>
<evidence type="ECO:0000256" key="3">
    <source>
        <dbReference type="ARBA" id="ARBA00012180"/>
    </source>
</evidence>
<protein>
    <recommendedName>
        <fullName evidence="3">ribonuclease H</fullName>
        <ecNumber evidence="3">3.1.26.4</ecNumber>
    </recommendedName>
</protein>
<dbReference type="Pfam" id="PF00075">
    <property type="entry name" value="RNase_H"/>
    <property type="match status" value="1"/>
</dbReference>
<evidence type="ECO:0000256" key="5">
    <source>
        <dbReference type="ARBA" id="ARBA00022723"/>
    </source>
</evidence>
<evidence type="ECO:0000256" key="6">
    <source>
        <dbReference type="ARBA" id="ARBA00022759"/>
    </source>
</evidence>
<dbReference type="InterPro" id="IPR036397">
    <property type="entry name" value="RNaseH_sf"/>
</dbReference>
<dbReference type="PANTHER" id="PTHR10642:SF26">
    <property type="entry name" value="RIBONUCLEASE H1"/>
    <property type="match status" value="1"/>
</dbReference>